<dbReference type="PROSITE" id="PS50923">
    <property type="entry name" value="SUSHI"/>
    <property type="match status" value="3"/>
</dbReference>
<feature type="domain" description="Sushi" evidence="9">
    <location>
        <begin position="29"/>
        <end position="91"/>
    </location>
</feature>
<protein>
    <submittedName>
        <fullName evidence="11">Complement decay-accelerating factor isoform X1</fullName>
    </submittedName>
</protein>
<sequence length="325" mass="35750">MEVLLEDTRGQRQFKSLLLVFLFVWNTAADCLIPEGGPNMVPTTETLLRNDFPEGSEAVLECANGYVEDSGSGILTCRGGKWTEPDLTCIKKDCGVPEEQKNMKFHIFHGTLYGDMIKVTCDEGYRINGTSYRQCIATGWFGSGQCDIVTCNKPLQVANGRSSWISEKNPEYKQFVNYSCADGYTLRGNASITCSKTGQYDSPPPECQGVTTEDRVTTKMVTSAPPSSEPETLPARTSSITTTTHRATTFTARTSAAVSASEREGEYEAVNPSKNTALILAVTFVSLVAVLGVVLFFLCKCQQKRKGSYDTREDLKPELLQFQNL</sequence>
<feature type="chain" id="PRO_5014174159" evidence="8">
    <location>
        <begin position="30"/>
        <end position="325"/>
    </location>
</feature>
<dbReference type="InParanoid" id="A0A2I4BBA5"/>
<feature type="transmembrane region" description="Helical" evidence="7">
    <location>
        <begin position="277"/>
        <end position="299"/>
    </location>
</feature>
<gene>
    <name evidence="11" type="primary">im:7151449</name>
</gene>
<dbReference type="InterPro" id="IPR035976">
    <property type="entry name" value="Sushi/SCR/CCP_sf"/>
</dbReference>
<feature type="domain" description="Sushi" evidence="9">
    <location>
        <begin position="92"/>
        <end position="148"/>
    </location>
</feature>
<dbReference type="RefSeq" id="XP_013865015.1">
    <property type="nucleotide sequence ID" value="XM_014009561.1"/>
</dbReference>
<dbReference type="OrthoDB" id="8961654at2759"/>
<dbReference type="AlphaFoldDB" id="A0A2I4BBA5"/>
<feature type="region of interest" description="Disordered" evidence="6">
    <location>
        <begin position="222"/>
        <end position="243"/>
    </location>
</feature>
<feature type="domain" description="Sushi" evidence="9">
    <location>
        <begin position="149"/>
        <end position="209"/>
    </location>
</feature>
<dbReference type="SUPFAM" id="SSF57535">
    <property type="entry name" value="Complement control module/SCR domain"/>
    <property type="match status" value="3"/>
</dbReference>
<dbReference type="SMART" id="SM00032">
    <property type="entry name" value="CCP"/>
    <property type="match status" value="3"/>
</dbReference>
<name>A0A2I4BBA5_AUSLI</name>
<reference evidence="11" key="1">
    <citation type="submission" date="2025-08" db="UniProtKB">
        <authorList>
            <consortium name="RefSeq"/>
        </authorList>
    </citation>
    <scope>IDENTIFICATION</scope>
    <source>
        <strain evidence="11">Quisiro</strain>
        <tissue evidence="11">Liver</tissue>
    </source>
</reference>
<evidence type="ECO:0000259" key="9">
    <source>
        <dbReference type="PROSITE" id="PS50923"/>
    </source>
</evidence>
<evidence type="ECO:0000256" key="7">
    <source>
        <dbReference type="SAM" id="Phobius"/>
    </source>
</evidence>
<evidence type="ECO:0000256" key="3">
    <source>
        <dbReference type="ARBA" id="ARBA00023157"/>
    </source>
</evidence>
<feature type="disulfide bond" evidence="5">
    <location>
        <begin position="62"/>
        <end position="89"/>
    </location>
</feature>
<feature type="disulfide bond" evidence="5">
    <location>
        <begin position="151"/>
        <end position="194"/>
    </location>
</feature>
<keyword evidence="4" id="KW-0325">Glycoprotein</keyword>
<keyword evidence="8" id="KW-0732">Signal</keyword>
<dbReference type="Proteomes" id="UP000192220">
    <property type="component" value="Unplaced"/>
</dbReference>
<proteinExistence type="predicted"/>
<accession>A0A2I4BBA5</accession>
<evidence type="ECO:0000313" key="10">
    <source>
        <dbReference type="Proteomes" id="UP000192220"/>
    </source>
</evidence>
<dbReference type="Gene3D" id="2.10.70.10">
    <property type="entry name" value="Complement Module, domain 1"/>
    <property type="match status" value="3"/>
</dbReference>
<keyword evidence="10" id="KW-1185">Reference proteome</keyword>
<dbReference type="PANTHER" id="PTHR19325">
    <property type="entry name" value="COMPLEMENT COMPONENT-RELATED SUSHI DOMAIN-CONTAINING"/>
    <property type="match status" value="1"/>
</dbReference>
<dbReference type="KEGG" id="alim:106518318"/>
<dbReference type="CDD" id="cd00033">
    <property type="entry name" value="CCP"/>
    <property type="match status" value="3"/>
</dbReference>
<feature type="disulfide bond" evidence="5">
    <location>
        <begin position="180"/>
        <end position="207"/>
    </location>
</feature>
<keyword evidence="7" id="KW-1133">Transmembrane helix</keyword>
<keyword evidence="7" id="KW-0472">Membrane</keyword>
<dbReference type="STRING" id="52670.A0A2I4BBA5"/>
<keyword evidence="7" id="KW-0812">Transmembrane</keyword>
<evidence type="ECO:0000256" key="6">
    <source>
        <dbReference type="SAM" id="MobiDB-lite"/>
    </source>
</evidence>
<keyword evidence="2" id="KW-0677">Repeat</keyword>
<keyword evidence="1 5" id="KW-0768">Sushi</keyword>
<dbReference type="Pfam" id="PF00084">
    <property type="entry name" value="Sushi"/>
    <property type="match status" value="3"/>
</dbReference>
<feature type="signal peptide" evidence="8">
    <location>
        <begin position="1"/>
        <end position="29"/>
    </location>
</feature>
<evidence type="ECO:0000256" key="5">
    <source>
        <dbReference type="PROSITE-ProRule" id="PRU00302"/>
    </source>
</evidence>
<keyword evidence="3 5" id="KW-1015">Disulfide bond</keyword>
<evidence type="ECO:0000256" key="8">
    <source>
        <dbReference type="SAM" id="SignalP"/>
    </source>
</evidence>
<organism evidence="10 11">
    <name type="scientific">Austrofundulus limnaeus</name>
    <name type="common">Annual killifish</name>
    <dbReference type="NCBI Taxonomy" id="52670"/>
    <lineage>
        <taxon>Eukaryota</taxon>
        <taxon>Metazoa</taxon>
        <taxon>Chordata</taxon>
        <taxon>Craniata</taxon>
        <taxon>Vertebrata</taxon>
        <taxon>Euteleostomi</taxon>
        <taxon>Actinopterygii</taxon>
        <taxon>Neopterygii</taxon>
        <taxon>Teleostei</taxon>
        <taxon>Neoteleostei</taxon>
        <taxon>Acanthomorphata</taxon>
        <taxon>Ovalentaria</taxon>
        <taxon>Atherinomorphae</taxon>
        <taxon>Cyprinodontiformes</taxon>
        <taxon>Rivulidae</taxon>
        <taxon>Austrofundulus</taxon>
    </lineage>
</organism>
<evidence type="ECO:0000313" key="11">
    <source>
        <dbReference type="RefSeq" id="XP_013865015.1"/>
    </source>
</evidence>
<evidence type="ECO:0000256" key="4">
    <source>
        <dbReference type="ARBA" id="ARBA00023180"/>
    </source>
</evidence>
<dbReference type="GeneID" id="106518318"/>
<dbReference type="InterPro" id="IPR000436">
    <property type="entry name" value="Sushi_SCR_CCP_dom"/>
</dbReference>
<evidence type="ECO:0000256" key="2">
    <source>
        <dbReference type="ARBA" id="ARBA00022737"/>
    </source>
</evidence>
<dbReference type="InterPro" id="IPR050350">
    <property type="entry name" value="Compl-Cell_Adhes-Reg"/>
</dbReference>
<dbReference type="PANTHER" id="PTHR19325:SF569">
    <property type="entry name" value="COMPLEMENT COMPONENT 4 BINDING PROTEIN, SECRETORY-RELATED"/>
    <property type="match status" value="1"/>
</dbReference>
<evidence type="ECO:0000256" key="1">
    <source>
        <dbReference type="ARBA" id="ARBA00022659"/>
    </source>
</evidence>
<comment type="caution">
    <text evidence="5">Lacks conserved residue(s) required for the propagation of feature annotation.</text>
</comment>